<dbReference type="GO" id="GO:0004309">
    <property type="term" value="F:exopolyphosphatase activity"/>
    <property type="evidence" value="ECO:0007669"/>
    <property type="project" value="TreeGrafter"/>
</dbReference>
<keyword evidence="2" id="KW-1185">Reference proteome</keyword>
<protein>
    <submittedName>
        <fullName evidence="1">Uncharacterized protein</fullName>
    </submittedName>
</protein>
<evidence type="ECO:0000313" key="2">
    <source>
        <dbReference type="Proteomes" id="UP001085076"/>
    </source>
</evidence>
<name>A0A9D5CMI2_9LILI</name>
<evidence type="ECO:0000313" key="1">
    <source>
        <dbReference type="EMBL" id="KAJ0975742.1"/>
    </source>
</evidence>
<dbReference type="OrthoDB" id="374045at2759"/>
<organism evidence="1 2">
    <name type="scientific">Dioscorea zingiberensis</name>
    <dbReference type="NCBI Taxonomy" id="325984"/>
    <lineage>
        <taxon>Eukaryota</taxon>
        <taxon>Viridiplantae</taxon>
        <taxon>Streptophyta</taxon>
        <taxon>Embryophyta</taxon>
        <taxon>Tracheophyta</taxon>
        <taxon>Spermatophyta</taxon>
        <taxon>Magnoliopsida</taxon>
        <taxon>Liliopsida</taxon>
        <taxon>Dioscoreales</taxon>
        <taxon>Dioscoreaceae</taxon>
        <taxon>Dioscorea</taxon>
    </lineage>
</organism>
<dbReference type="Proteomes" id="UP001085076">
    <property type="component" value="Miscellaneous, Linkage group lg04"/>
</dbReference>
<comment type="caution">
    <text evidence="1">The sequence shown here is derived from an EMBL/GenBank/DDBJ whole genome shotgun (WGS) entry which is preliminary data.</text>
</comment>
<proteinExistence type="predicted"/>
<dbReference type="AlphaFoldDB" id="A0A9D5CMI2"/>
<sequence length="417" mass="46882">MIVTQENVSETSLTRSLSSIWEFESKNSTLDTVNTAGSVKSVRDDEKNIQNKKAIELPKFDIPRWAASFYCSSNPLIPMCASVAMLNEYLRARKDDINVGVPGMFLHAVIGQEVADVGSVVSTILYAYFLNETQEDRNSCIVPVINMERADLRIHPELNWLFDSCQIEVSSLVFIDEIDLTYYDLFGSLNLVLVNGMKLSRKQEGLKESLVETVNCEDCSISAFVAEKFAETSPEILAGHGLCRLLLSGILLDTSNLTDAKCTDKDKYMSTLLIKGAGQFGINGLHQIFDVFHSEMQKVDMSELKVRDILRKTRVAGKPNSIGSRLLVYRIGMCSIGLSVEELLGHGDSAAEEVILYRETEKLRLLMIVSVSRRRKELQDTRVELKAFEIDNKLTSRRSIEHLLQAFWCSQCKSLLR</sequence>
<reference evidence="1" key="2">
    <citation type="journal article" date="2022" name="Hortic Res">
        <title>The genome of Dioscorea zingiberensis sheds light on the biosynthesis, origin and evolution of the medicinally important diosgenin saponins.</title>
        <authorList>
            <person name="Li Y."/>
            <person name="Tan C."/>
            <person name="Li Z."/>
            <person name="Guo J."/>
            <person name="Li S."/>
            <person name="Chen X."/>
            <person name="Wang C."/>
            <person name="Dai X."/>
            <person name="Yang H."/>
            <person name="Song W."/>
            <person name="Hou L."/>
            <person name="Xu J."/>
            <person name="Tong Z."/>
            <person name="Xu A."/>
            <person name="Yuan X."/>
            <person name="Wang W."/>
            <person name="Yang Q."/>
            <person name="Chen L."/>
            <person name="Sun Z."/>
            <person name="Wang K."/>
            <person name="Pan B."/>
            <person name="Chen J."/>
            <person name="Bao Y."/>
            <person name="Liu F."/>
            <person name="Qi X."/>
            <person name="Gang D.R."/>
            <person name="Wen J."/>
            <person name="Li J."/>
        </authorList>
    </citation>
    <scope>NUCLEOTIDE SEQUENCE</scope>
    <source>
        <strain evidence="1">Dzin_1.0</strain>
    </source>
</reference>
<dbReference type="Gene3D" id="3.90.1640.10">
    <property type="entry name" value="inorganic pyrophosphatase (n-terminal core)"/>
    <property type="match status" value="1"/>
</dbReference>
<gene>
    <name evidence="1" type="ORF">J5N97_017707</name>
</gene>
<accession>A0A9D5CMI2</accession>
<reference evidence="1" key="1">
    <citation type="submission" date="2021-03" db="EMBL/GenBank/DDBJ databases">
        <authorList>
            <person name="Li Z."/>
            <person name="Yang C."/>
        </authorList>
    </citation>
    <scope>NUCLEOTIDE SEQUENCE</scope>
    <source>
        <strain evidence="1">Dzin_1.0</strain>
        <tissue evidence="1">Leaf</tissue>
    </source>
</reference>
<dbReference type="GO" id="GO:0005737">
    <property type="term" value="C:cytoplasm"/>
    <property type="evidence" value="ECO:0007669"/>
    <property type="project" value="TreeGrafter"/>
</dbReference>
<dbReference type="EMBL" id="JAGGNH010000004">
    <property type="protein sequence ID" value="KAJ0975742.1"/>
    <property type="molecule type" value="Genomic_DNA"/>
</dbReference>
<dbReference type="InterPro" id="IPR038763">
    <property type="entry name" value="DHH_sf"/>
</dbReference>
<dbReference type="PANTHER" id="PTHR12112">
    <property type="entry name" value="BNIP - RELATED"/>
    <property type="match status" value="1"/>
</dbReference>
<dbReference type="PANTHER" id="PTHR12112:SF52">
    <property type="entry name" value="DHHA2 DOMAIN-CONTAINING PROTEIN"/>
    <property type="match status" value="1"/>
</dbReference>
<dbReference type="SUPFAM" id="SSF64182">
    <property type="entry name" value="DHH phosphoesterases"/>
    <property type="match status" value="1"/>
</dbReference>